<evidence type="ECO:0000256" key="2">
    <source>
        <dbReference type="SAM" id="SignalP"/>
    </source>
</evidence>
<dbReference type="Proteomes" id="UP001152759">
    <property type="component" value="Chromosome 1"/>
</dbReference>
<keyword evidence="4" id="KW-1185">Reference proteome</keyword>
<gene>
    <name evidence="3" type="ORF">BEMITA_LOCUS532</name>
</gene>
<sequence length="363" mass="39955">MLRSTFIPGLIGAIALASSASGTEEGLPNFPKDDGFPSNAPPGSDNETEIYQRAFGTRPNGAPAKNLTEDDFTSLQIIVFTGIFEVAYFVQLIYNITNNVTGYEIDDPDERSKTIAELTAIQSQEEVHVLQARYLLLQNDRDPIRPCQYITPVSNLKDAIRTIYKATALLLGTLQEIIYRFGFDARELVKPSSAISENEAEQAAFFRQYLGYTPTSTPYLTGATRSMAYSAVQQNYIMPGSCPNSFEIELPIFGVLGIVAFPDMSRKDNQTIQLFVPGHDTNVIDGLSICYAYQQNVPPCESLTDAHVDQGYVYFLANYPTALDTFGLKGLVIGVLVNSTDNVTDVDSLDPYILYGPLLIAEN</sequence>
<organism evidence="3 4">
    <name type="scientific">Bemisia tabaci</name>
    <name type="common">Sweetpotato whitefly</name>
    <name type="synonym">Aleurodes tabaci</name>
    <dbReference type="NCBI Taxonomy" id="7038"/>
    <lineage>
        <taxon>Eukaryota</taxon>
        <taxon>Metazoa</taxon>
        <taxon>Ecdysozoa</taxon>
        <taxon>Arthropoda</taxon>
        <taxon>Hexapoda</taxon>
        <taxon>Insecta</taxon>
        <taxon>Pterygota</taxon>
        <taxon>Neoptera</taxon>
        <taxon>Paraneoptera</taxon>
        <taxon>Hemiptera</taxon>
        <taxon>Sternorrhyncha</taxon>
        <taxon>Aleyrodoidea</taxon>
        <taxon>Aleyrodidae</taxon>
        <taxon>Aleyrodinae</taxon>
        <taxon>Bemisia</taxon>
    </lineage>
</organism>
<feature type="region of interest" description="Disordered" evidence="1">
    <location>
        <begin position="24"/>
        <end position="47"/>
    </location>
</feature>
<evidence type="ECO:0000313" key="3">
    <source>
        <dbReference type="EMBL" id="CAH0753163.1"/>
    </source>
</evidence>
<evidence type="ECO:0000256" key="1">
    <source>
        <dbReference type="SAM" id="MobiDB-lite"/>
    </source>
</evidence>
<accession>A0A9P0CAC7</accession>
<feature type="signal peptide" evidence="2">
    <location>
        <begin position="1"/>
        <end position="22"/>
    </location>
</feature>
<keyword evidence="2" id="KW-0732">Signal</keyword>
<evidence type="ECO:0000313" key="4">
    <source>
        <dbReference type="Proteomes" id="UP001152759"/>
    </source>
</evidence>
<dbReference type="AlphaFoldDB" id="A0A9P0CAC7"/>
<name>A0A9P0CAC7_BEMTA</name>
<dbReference type="EMBL" id="OU963862">
    <property type="protein sequence ID" value="CAH0753163.1"/>
    <property type="molecule type" value="Genomic_DNA"/>
</dbReference>
<reference evidence="3" key="1">
    <citation type="submission" date="2021-12" db="EMBL/GenBank/DDBJ databases">
        <authorList>
            <person name="King R."/>
        </authorList>
    </citation>
    <scope>NUCLEOTIDE SEQUENCE</scope>
</reference>
<proteinExistence type="predicted"/>
<feature type="chain" id="PRO_5040510572" evidence="2">
    <location>
        <begin position="23"/>
        <end position="363"/>
    </location>
</feature>
<protein>
    <submittedName>
        <fullName evidence="3">Uncharacterized protein</fullName>
    </submittedName>
</protein>